<dbReference type="Proteomes" id="UP000559256">
    <property type="component" value="Unassembled WGS sequence"/>
</dbReference>
<keyword evidence="3" id="KW-1185">Reference proteome</keyword>
<dbReference type="AlphaFoldDB" id="A0A8H5LXG1"/>
<comment type="caution">
    <text evidence="2">The sequence shown here is derived from an EMBL/GenBank/DDBJ whole genome shotgun (WGS) entry which is preliminary data.</text>
</comment>
<reference evidence="2 3" key="1">
    <citation type="journal article" date="2020" name="ISME J.">
        <title>Uncovering the hidden diversity of litter-decomposition mechanisms in mushroom-forming fungi.</title>
        <authorList>
            <person name="Floudas D."/>
            <person name="Bentzer J."/>
            <person name="Ahren D."/>
            <person name="Johansson T."/>
            <person name="Persson P."/>
            <person name="Tunlid A."/>
        </authorList>
    </citation>
    <scope>NUCLEOTIDE SEQUENCE [LARGE SCALE GENOMIC DNA]</scope>
    <source>
        <strain evidence="2 3">CBS 291.85</strain>
    </source>
</reference>
<protein>
    <submittedName>
        <fullName evidence="2">Uncharacterized protein</fullName>
    </submittedName>
</protein>
<evidence type="ECO:0000256" key="1">
    <source>
        <dbReference type="SAM" id="MobiDB-lite"/>
    </source>
</evidence>
<evidence type="ECO:0000313" key="3">
    <source>
        <dbReference type="Proteomes" id="UP000559256"/>
    </source>
</evidence>
<feature type="region of interest" description="Disordered" evidence="1">
    <location>
        <begin position="1"/>
        <end position="58"/>
    </location>
</feature>
<organism evidence="2 3">
    <name type="scientific">Tetrapyrgos nigripes</name>
    <dbReference type="NCBI Taxonomy" id="182062"/>
    <lineage>
        <taxon>Eukaryota</taxon>
        <taxon>Fungi</taxon>
        <taxon>Dikarya</taxon>
        <taxon>Basidiomycota</taxon>
        <taxon>Agaricomycotina</taxon>
        <taxon>Agaricomycetes</taxon>
        <taxon>Agaricomycetidae</taxon>
        <taxon>Agaricales</taxon>
        <taxon>Marasmiineae</taxon>
        <taxon>Marasmiaceae</taxon>
        <taxon>Tetrapyrgos</taxon>
    </lineage>
</organism>
<dbReference type="EMBL" id="JAACJM010000004">
    <property type="protein sequence ID" value="KAF5373162.1"/>
    <property type="molecule type" value="Genomic_DNA"/>
</dbReference>
<proteinExistence type="predicted"/>
<accession>A0A8H5LXG1</accession>
<gene>
    <name evidence="2" type="ORF">D9758_001583</name>
</gene>
<evidence type="ECO:0000313" key="2">
    <source>
        <dbReference type="EMBL" id="KAF5373162.1"/>
    </source>
</evidence>
<name>A0A8H5LXG1_9AGAR</name>
<sequence length="151" mass="17195">MQSKENSVPVTGKRRGSARLAAIPSNQGPGSISDRENEPPAKRARRKTKTGYQKAVDDRQKRLDALEKENEELRKERTKLQFIVNQKKEGLEMLGKEVKRLEGEVQRLEEEEQNLEEQVEGWQMVTVQAVGVMVMAASQVAVHACRTRRLQ</sequence>